<accession>A0A1F5YU69</accession>
<keyword evidence="3 5" id="KW-0067">ATP-binding</keyword>
<dbReference type="InterPro" id="IPR051782">
    <property type="entry name" value="ABC_Transporter_VariousFunc"/>
</dbReference>
<protein>
    <submittedName>
        <fullName evidence="5">ABC transporter ATP-binding protein</fullName>
    </submittedName>
</protein>
<dbReference type="SUPFAM" id="SSF52540">
    <property type="entry name" value="P-loop containing nucleoside triphosphate hydrolases"/>
    <property type="match status" value="1"/>
</dbReference>
<dbReference type="InterPro" id="IPR003439">
    <property type="entry name" value="ABC_transporter-like_ATP-bd"/>
</dbReference>
<feature type="domain" description="ABC transporter" evidence="4">
    <location>
        <begin position="2"/>
        <end position="233"/>
    </location>
</feature>
<sequence>MLQAIDLTKRYEDGVLALDFLTLTVKEGEIFCLLGANGAGKTTTINLFLNFIDPTSGQALINGIDVTKEPLKAKKYVAYVSENVMLYGNFTARQNLDFFAKLGGCPDLKKEDYYMYMRKVGLPERAFEMRLKNFSKGMRQKVGITIAIIKNAPNILLDEPTSGLDPKAAAEFIKVLSSLRDQGKAMFMCTHDIFRAKELADRVGIMKEGRLVMLRTREEFLEDDLEKVYLDYMQEAVVG</sequence>
<dbReference type="Pfam" id="PF00005">
    <property type="entry name" value="ABC_tran"/>
    <property type="match status" value="1"/>
</dbReference>
<dbReference type="Gene3D" id="3.40.50.300">
    <property type="entry name" value="P-loop containing nucleotide triphosphate hydrolases"/>
    <property type="match status" value="1"/>
</dbReference>
<dbReference type="PANTHER" id="PTHR42939:SF1">
    <property type="entry name" value="ABC TRANSPORTER ATP-BINDING PROTEIN ALBC-RELATED"/>
    <property type="match status" value="1"/>
</dbReference>
<keyword evidence="1" id="KW-0813">Transport</keyword>
<evidence type="ECO:0000256" key="3">
    <source>
        <dbReference type="ARBA" id="ARBA00022840"/>
    </source>
</evidence>
<gene>
    <name evidence="5" type="ORF">A3F83_00815</name>
</gene>
<dbReference type="EMBL" id="MFIX01000131">
    <property type="protein sequence ID" value="OGG03719.1"/>
    <property type="molecule type" value="Genomic_DNA"/>
</dbReference>
<dbReference type="STRING" id="1817867.A3F83_00815"/>
<comment type="caution">
    <text evidence="5">The sequence shown here is derived from an EMBL/GenBank/DDBJ whole genome shotgun (WGS) entry which is preliminary data.</text>
</comment>
<organism evidence="5 6">
    <name type="scientific">Candidatus Glassbacteria bacterium RIFCSPLOWO2_12_FULL_58_11</name>
    <dbReference type="NCBI Taxonomy" id="1817867"/>
    <lineage>
        <taxon>Bacteria</taxon>
        <taxon>Candidatus Glassiibacteriota</taxon>
    </lineage>
</organism>
<evidence type="ECO:0000259" key="4">
    <source>
        <dbReference type="PROSITE" id="PS50893"/>
    </source>
</evidence>
<evidence type="ECO:0000256" key="1">
    <source>
        <dbReference type="ARBA" id="ARBA00022448"/>
    </source>
</evidence>
<reference evidence="5 6" key="1">
    <citation type="journal article" date="2016" name="Nat. Commun.">
        <title>Thousands of microbial genomes shed light on interconnected biogeochemical processes in an aquifer system.</title>
        <authorList>
            <person name="Anantharaman K."/>
            <person name="Brown C.T."/>
            <person name="Hug L.A."/>
            <person name="Sharon I."/>
            <person name="Castelle C.J."/>
            <person name="Probst A.J."/>
            <person name="Thomas B.C."/>
            <person name="Singh A."/>
            <person name="Wilkins M.J."/>
            <person name="Karaoz U."/>
            <person name="Brodie E.L."/>
            <person name="Williams K.H."/>
            <person name="Hubbard S.S."/>
            <person name="Banfield J.F."/>
        </authorList>
    </citation>
    <scope>NUCLEOTIDE SEQUENCE [LARGE SCALE GENOMIC DNA]</scope>
</reference>
<keyword evidence="2" id="KW-0547">Nucleotide-binding</keyword>
<evidence type="ECO:0000256" key="2">
    <source>
        <dbReference type="ARBA" id="ARBA00022741"/>
    </source>
</evidence>
<dbReference type="AlphaFoldDB" id="A0A1F5YU69"/>
<name>A0A1F5YU69_9BACT</name>
<dbReference type="InterPro" id="IPR027417">
    <property type="entry name" value="P-loop_NTPase"/>
</dbReference>
<proteinExistence type="predicted"/>
<dbReference type="GO" id="GO:0016887">
    <property type="term" value="F:ATP hydrolysis activity"/>
    <property type="evidence" value="ECO:0007669"/>
    <property type="project" value="InterPro"/>
</dbReference>
<evidence type="ECO:0000313" key="5">
    <source>
        <dbReference type="EMBL" id="OGG03719.1"/>
    </source>
</evidence>
<dbReference type="CDD" id="cd03230">
    <property type="entry name" value="ABC_DR_subfamily_A"/>
    <property type="match status" value="1"/>
</dbReference>
<evidence type="ECO:0000313" key="6">
    <source>
        <dbReference type="Proteomes" id="UP000179129"/>
    </source>
</evidence>
<dbReference type="Proteomes" id="UP000179129">
    <property type="component" value="Unassembled WGS sequence"/>
</dbReference>
<dbReference type="SMART" id="SM00382">
    <property type="entry name" value="AAA"/>
    <property type="match status" value="1"/>
</dbReference>
<dbReference type="PANTHER" id="PTHR42939">
    <property type="entry name" value="ABC TRANSPORTER ATP-BINDING PROTEIN ALBC-RELATED"/>
    <property type="match status" value="1"/>
</dbReference>
<dbReference type="GO" id="GO:0005524">
    <property type="term" value="F:ATP binding"/>
    <property type="evidence" value="ECO:0007669"/>
    <property type="project" value="UniProtKB-KW"/>
</dbReference>
<dbReference type="InterPro" id="IPR003593">
    <property type="entry name" value="AAA+_ATPase"/>
</dbReference>
<dbReference type="PROSITE" id="PS50893">
    <property type="entry name" value="ABC_TRANSPORTER_2"/>
    <property type="match status" value="1"/>
</dbReference>